<dbReference type="Proteomes" id="UP000198512">
    <property type="component" value="Unassembled WGS sequence"/>
</dbReference>
<feature type="transmembrane region" description="Helical" evidence="21">
    <location>
        <begin position="343"/>
        <end position="364"/>
    </location>
</feature>
<proteinExistence type="inferred from homology"/>
<feature type="transmembrane region" description="Helical" evidence="21">
    <location>
        <begin position="435"/>
        <end position="458"/>
    </location>
</feature>
<name>A0ABY1B4P7_9PSED</name>
<dbReference type="SUPFAM" id="SSF81442">
    <property type="entry name" value="Cytochrome c oxidase subunit I-like"/>
    <property type="match status" value="1"/>
</dbReference>
<evidence type="ECO:0000259" key="22">
    <source>
        <dbReference type="PROSITE" id="PS50855"/>
    </source>
</evidence>
<comment type="cofactor">
    <cofactor evidence="2">
        <name>Cu(2+)</name>
        <dbReference type="ChEBI" id="CHEBI:29036"/>
    </cofactor>
</comment>
<dbReference type="Gene3D" id="1.20.210.10">
    <property type="entry name" value="Cytochrome c oxidase-like, subunit I domain"/>
    <property type="match status" value="1"/>
</dbReference>
<keyword evidence="7 20" id="KW-0813">Transport</keyword>
<dbReference type="EC" id="7.1.1.9" evidence="6"/>
<feature type="transmembrane region" description="Helical" evidence="21">
    <location>
        <begin position="163"/>
        <end position="183"/>
    </location>
</feature>
<evidence type="ECO:0000256" key="20">
    <source>
        <dbReference type="RuleBase" id="RU000370"/>
    </source>
</evidence>
<keyword evidence="24" id="KW-1185">Reference proteome</keyword>
<dbReference type="InterPro" id="IPR004677">
    <property type="entry name" value="Cyt_c_oxidase_cbb3_su1"/>
</dbReference>
<sequence length="477" mass="53965">MPNAASQPAYNYKVVRQFTLMTIVWGVLGMCTGVLIAAQLVWPALNFDTPWLSFGRLRPLHTSLVIFGFAGSAQFAASYYAVQRTCQTRLFSEGLTAFTFWGWQLTILIMLVTLPMGLTTTKEYAEIEFTGAVWMAIVWVVYAIVFFTTLTRRKTRHIYVGNWFFGAFILVIAMLHVVNHLAIPVSWFKSYPIYSGATDAMVQWWYGHNAVGFFLTTGFLGMMYYFVPKQVNRPVYSYRLSIVHFWALITLYIWAGPHHLHYTALPDWAQSLGMVMSIILLAPSWGGMINGMMTLSGAWHLLRSDPILRFLVVSLAFYGMSTFEGPMMAIKTVNALSHYTDWTIGHVHAGALGWVAMITFGALYHLIPKVFNRASMYSNRLINIHFWLATIGTVLYIASMWVNGITQGLMWRAINEDGTLTYSFVESLEASHPGYVVRLVGGLFFLAGMLLMAANTWLTLRNQQVQAIEDREPSHAH</sequence>
<feature type="transmembrane region" description="Helical" evidence="21">
    <location>
        <begin position="275"/>
        <end position="295"/>
    </location>
</feature>
<keyword evidence="8" id="KW-1003">Cell membrane</keyword>
<keyword evidence="9 20" id="KW-0349">Heme</keyword>
<dbReference type="EMBL" id="FOFP01000002">
    <property type="protein sequence ID" value="SEP91022.1"/>
    <property type="molecule type" value="Genomic_DNA"/>
</dbReference>
<keyword evidence="16" id="KW-0408">Iron</keyword>
<accession>A0ABY1B4P7</accession>
<keyword evidence="10 20" id="KW-0679">Respiratory chain</keyword>
<evidence type="ECO:0000256" key="1">
    <source>
        <dbReference type="ARBA" id="ARBA00001970"/>
    </source>
</evidence>
<feature type="transmembrane region" description="Helical" evidence="21">
    <location>
        <begin position="238"/>
        <end position="255"/>
    </location>
</feature>
<evidence type="ECO:0000256" key="3">
    <source>
        <dbReference type="ARBA" id="ARBA00004651"/>
    </source>
</evidence>
<evidence type="ECO:0000256" key="16">
    <source>
        <dbReference type="ARBA" id="ARBA00023004"/>
    </source>
</evidence>
<keyword evidence="17" id="KW-0186">Copper</keyword>
<feature type="transmembrane region" description="Helical" evidence="21">
    <location>
        <begin position="94"/>
        <end position="112"/>
    </location>
</feature>
<feature type="domain" description="Cytochrome oxidase subunit I profile" evidence="22">
    <location>
        <begin position="18"/>
        <end position="477"/>
    </location>
</feature>
<keyword evidence="13" id="KW-1278">Translocase</keyword>
<evidence type="ECO:0000256" key="10">
    <source>
        <dbReference type="ARBA" id="ARBA00022660"/>
    </source>
</evidence>
<feature type="transmembrane region" description="Helical" evidence="21">
    <location>
        <begin position="132"/>
        <end position="151"/>
    </location>
</feature>
<evidence type="ECO:0000256" key="17">
    <source>
        <dbReference type="ARBA" id="ARBA00023008"/>
    </source>
</evidence>
<organism evidence="23 24">
    <name type="scientific">Pseudomonas cuatrocienegasensis</name>
    <dbReference type="NCBI Taxonomy" id="543360"/>
    <lineage>
        <taxon>Bacteria</taxon>
        <taxon>Pseudomonadati</taxon>
        <taxon>Pseudomonadota</taxon>
        <taxon>Gammaproteobacteria</taxon>
        <taxon>Pseudomonadales</taxon>
        <taxon>Pseudomonadaceae</taxon>
        <taxon>Pseudomonas</taxon>
    </lineage>
</organism>
<evidence type="ECO:0000256" key="4">
    <source>
        <dbReference type="ARBA" id="ARBA00004673"/>
    </source>
</evidence>
<dbReference type="PANTHER" id="PTHR10422:SF29">
    <property type="entry name" value="CYTOCHROME C OXIDASE SUBUNIT 1 HOMOLOG, BACTEROID"/>
    <property type="match status" value="1"/>
</dbReference>
<dbReference type="InterPro" id="IPR023615">
    <property type="entry name" value="Cyt_c_Oxase_su1_BS"/>
</dbReference>
<keyword evidence="12" id="KW-0479">Metal-binding</keyword>
<feature type="transmembrane region" description="Helical" evidence="21">
    <location>
        <begin position="203"/>
        <end position="226"/>
    </location>
</feature>
<dbReference type="NCBIfam" id="TIGR00780">
    <property type="entry name" value="ccoN"/>
    <property type="match status" value="1"/>
</dbReference>
<keyword evidence="18 21" id="KW-0472">Membrane</keyword>
<dbReference type="Pfam" id="PF00115">
    <property type="entry name" value="COX1"/>
    <property type="match status" value="1"/>
</dbReference>
<evidence type="ECO:0000256" key="12">
    <source>
        <dbReference type="ARBA" id="ARBA00022723"/>
    </source>
</evidence>
<evidence type="ECO:0000256" key="6">
    <source>
        <dbReference type="ARBA" id="ARBA00012949"/>
    </source>
</evidence>
<feature type="transmembrane region" description="Helical" evidence="21">
    <location>
        <begin position="384"/>
        <end position="402"/>
    </location>
</feature>
<feature type="transmembrane region" description="Helical" evidence="21">
    <location>
        <begin position="62"/>
        <end position="82"/>
    </location>
</feature>
<dbReference type="InterPro" id="IPR023616">
    <property type="entry name" value="Cyt_c_oxase-like_su1_dom"/>
</dbReference>
<evidence type="ECO:0000256" key="19">
    <source>
        <dbReference type="ARBA" id="ARBA00047816"/>
    </source>
</evidence>
<comment type="pathway">
    <text evidence="4">Energy metabolism; oxidative phosphorylation.</text>
</comment>
<comment type="subcellular location">
    <subcellularLocation>
        <location evidence="3">Cell membrane</location>
        <topology evidence="3">Multi-pass membrane protein</topology>
    </subcellularLocation>
</comment>
<evidence type="ECO:0000313" key="23">
    <source>
        <dbReference type="EMBL" id="SEP91022.1"/>
    </source>
</evidence>
<dbReference type="PANTHER" id="PTHR10422">
    <property type="entry name" value="CYTOCHROME C OXIDASE SUBUNIT 1"/>
    <property type="match status" value="1"/>
</dbReference>
<keyword evidence="14 20" id="KW-0249">Electron transport</keyword>
<dbReference type="InterPro" id="IPR036927">
    <property type="entry name" value="Cyt_c_oxase-like_su1_sf"/>
</dbReference>
<feature type="transmembrane region" description="Helical" evidence="21">
    <location>
        <begin position="20"/>
        <end position="42"/>
    </location>
</feature>
<comment type="caution">
    <text evidence="23">The sequence shown here is derived from an EMBL/GenBank/DDBJ whole genome shotgun (WGS) entry which is preliminary data.</text>
</comment>
<comment type="catalytic activity">
    <reaction evidence="19">
        <text>4 Fe(II)-[cytochrome c] + O2 + 8 H(+)(in) = 4 Fe(III)-[cytochrome c] + 2 H2O + 4 H(+)(out)</text>
        <dbReference type="Rhea" id="RHEA:11436"/>
        <dbReference type="Rhea" id="RHEA-COMP:10350"/>
        <dbReference type="Rhea" id="RHEA-COMP:14399"/>
        <dbReference type="ChEBI" id="CHEBI:15377"/>
        <dbReference type="ChEBI" id="CHEBI:15378"/>
        <dbReference type="ChEBI" id="CHEBI:15379"/>
        <dbReference type="ChEBI" id="CHEBI:29033"/>
        <dbReference type="ChEBI" id="CHEBI:29034"/>
        <dbReference type="EC" id="7.1.1.9"/>
    </reaction>
</comment>
<evidence type="ECO:0000313" key="24">
    <source>
        <dbReference type="Proteomes" id="UP000198512"/>
    </source>
</evidence>
<evidence type="ECO:0000256" key="8">
    <source>
        <dbReference type="ARBA" id="ARBA00022475"/>
    </source>
</evidence>
<evidence type="ECO:0000256" key="18">
    <source>
        <dbReference type="ARBA" id="ARBA00023136"/>
    </source>
</evidence>
<feature type="transmembrane region" description="Helical" evidence="21">
    <location>
        <begin position="307"/>
        <end position="323"/>
    </location>
</feature>
<evidence type="ECO:0000256" key="7">
    <source>
        <dbReference type="ARBA" id="ARBA00022448"/>
    </source>
</evidence>
<evidence type="ECO:0000256" key="15">
    <source>
        <dbReference type="ARBA" id="ARBA00022989"/>
    </source>
</evidence>
<keyword evidence="11 20" id="KW-0812">Transmembrane</keyword>
<keyword evidence="15 21" id="KW-1133">Transmembrane helix</keyword>
<dbReference type="RefSeq" id="WP_069516226.1">
    <property type="nucleotide sequence ID" value="NZ_FOFP01000002.1"/>
</dbReference>
<comment type="similarity">
    <text evidence="5 20">Belongs to the heme-copper respiratory oxidase family.</text>
</comment>
<gene>
    <name evidence="23" type="ORF">SAMN05216600_102235</name>
</gene>
<evidence type="ECO:0000256" key="13">
    <source>
        <dbReference type="ARBA" id="ARBA00022967"/>
    </source>
</evidence>
<evidence type="ECO:0000256" key="11">
    <source>
        <dbReference type="ARBA" id="ARBA00022692"/>
    </source>
</evidence>
<reference evidence="23 24" key="1">
    <citation type="submission" date="2016-10" db="EMBL/GenBank/DDBJ databases">
        <authorList>
            <person name="Varghese N."/>
            <person name="Submissions S."/>
        </authorList>
    </citation>
    <scope>NUCLEOTIDE SEQUENCE [LARGE SCALE GENOMIC DNA]</scope>
    <source>
        <strain evidence="23 24">CIP 109853</strain>
    </source>
</reference>
<evidence type="ECO:0000256" key="21">
    <source>
        <dbReference type="SAM" id="Phobius"/>
    </source>
</evidence>
<comment type="cofactor">
    <cofactor evidence="1">
        <name>heme b</name>
        <dbReference type="ChEBI" id="CHEBI:60344"/>
    </cofactor>
</comment>
<dbReference type="PROSITE" id="PS50855">
    <property type="entry name" value="COX1"/>
    <property type="match status" value="1"/>
</dbReference>
<evidence type="ECO:0000256" key="14">
    <source>
        <dbReference type="ARBA" id="ARBA00022982"/>
    </source>
</evidence>
<dbReference type="InterPro" id="IPR000883">
    <property type="entry name" value="Cyt_C_Oxase_1"/>
</dbReference>
<dbReference type="PROSITE" id="PS00077">
    <property type="entry name" value="COX1_CUB"/>
    <property type="match status" value="1"/>
</dbReference>
<protein>
    <recommendedName>
        <fullName evidence="6">cytochrome-c oxidase</fullName>
        <ecNumber evidence="6">7.1.1.9</ecNumber>
    </recommendedName>
</protein>
<evidence type="ECO:0000256" key="5">
    <source>
        <dbReference type="ARBA" id="ARBA00009578"/>
    </source>
</evidence>
<evidence type="ECO:0000256" key="9">
    <source>
        <dbReference type="ARBA" id="ARBA00022617"/>
    </source>
</evidence>
<evidence type="ECO:0000256" key="2">
    <source>
        <dbReference type="ARBA" id="ARBA00001973"/>
    </source>
</evidence>